<dbReference type="InterPro" id="IPR041700">
    <property type="entry name" value="OMP_b-brl_3"/>
</dbReference>
<evidence type="ECO:0000313" key="5">
    <source>
        <dbReference type="EMBL" id="TGE28710.1"/>
    </source>
</evidence>
<dbReference type="SUPFAM" id="SSF56935">
    <property type="entry name" value="Porins"/>
    <property type="match status" value="1"/>
</dbReference>
<dbReference type="PANTHER" id="PTHR40980">
    <property type="entry name" value="PLUG DOMAIN-CONTAINING PROTEIN"/>
    <property type="match status" value="1"/>
</dbReference>
<dbReference type="AlphaFoldDB" id="A0A4Z0QFB4"/>
<reference evidence="5 6" key="1">
    <citation type="submission" date="2019-04" db="EMBL/GenBank/DDBJ databases">
        <authorList>
            <person name="Feng G."/>
            <person name="Zhang J."/>
            <person name="Zhu H."/>
        </authorList>
    </citation>
    <scope>NUCLEOTIDE SEQUENCE [LARGE SCALE GENOMIC DNA]</scope>
    <source>
        <strain evidence="5 6">9PBR-1</strain>
    </source>
</reference>
<accession>A0A4Z0QFB4</accession>
<dbReference type="Gene3D" id="2.60.40.1120">
    <property type="entry name" value="Carboxypeptidase-like, regulatory domain"/>
    <property type="match status" value="1"/>
</dbReference>
<dbReference type="PANTHER" id="PTHR40980:SF4">
    <property type="entry name" value="TONB-DEPENDENT RECEPTOR-LIKE BETA-BARREL DOMAIN-CONTAINING PROTEIN"/>
    <property type="match status" value="1"/>
</dbReference>
<gene>
    <name evidence="5" type="ORF">E5K02_04380</name>
</gene>
<evidence type="ECO:0000256" key="3">
    <source>
        <dbReference type="ARBA" id="ARBA00023237"/>
    </source>
</evidence>
<proteinExistence type="predicted"/>
<dbReference type="InterPro" id="IPR008969">
    <property type="entry name" value="CarboxyPept-like_regulatory"/>
</dbReference>
<dbReference type="Pfam" id="PF14905">
    <property type="entry name" value="OMP_b-brl_3"/>
    <property type="match status" value="1"/>
</dbReference>
<sequence length="823" mass="89979">MAASLHPFLTTGFSRCFRPFLFSLLGLRRVGLCLLLLALLLPELAAAQSTVSGTVTDGTAPIGWANVVLFDPAGKLAAATVSTEDGGFTLTAASGTYRLRVSFLGCTDWEQDVVLTTSLAVGPIVLQPRKLTRLQEVVVVGRKKLVDYQADRVVFNVENSVAATGGDAVGALGAAPGVLVRNGSISILGKGSARVMVNGRLLELSGDELVAYLKSIPASSIRNVEVISSPPARYEASGDGGLLNINLKQGLANAWKNTTTLAYEQNAYGAATLQNNLVYSKDKLRLTLSASVKQGHSQGKQTLDTYYPSGPWELRYEAKQRVGNAAGRLALDYDLSKRTTIGLQYAGSSTAAPSSQDHTQINVLTAAHTLESVLLVVGARQVRTSSHAANAHVVTVLDTLQRKISLDADYFTYRTDVDNRFTSTSLSPAQEYLHTSLAVRNISGQQIQNFSAKVDVEHPLQWATLSYGAKVSLLQSRSALQYYNTLPAAPVLDPNQSNSFEYREQTQALYLSGTRRLSTRWSLQLGLRLEKTHTRGYSATLAQSTTTNYLKAFPSAYLTYQPTANQRLQATYGRRVNRPGFALLNPFRSYINSTSYSEGNPFLQPSFVDNLELTHTLRETLRTTAFLTRTTDGFGPVFTASSATNTLVISRQNYFQEVTLGLGTTYSATPTAWWQTQNTVYLLGSRSRFSGELAATARNTPQLYAATSHTLTLSPTTKLEIDYTYSSAVARGLYTIGYQAGLNLACQQRLFHNRVQATLLLNDVFNTAYLKDYTSTVNGIKQVYSENNSSRFVRLSLSYDFGNRQLKAASREFGNDEERKRTN</sequence>
<dbReference type="RefSeq" id="WP_135392438.1">
    <property type="nucleotide sequence ID" value="NZ_SRMB01000001.1"/>
</dbReference>
<dbReference type="OrthoDB" id="905812at2"/>
<dbReference type="Gene3D" id="2.40.170.20">
    <property type="entry name" value="TonB-dependent receptor, beta-barrel domain"/>
    <property type="match status" value="1"/>
</dbReference>
<dbReference type="Pfam" id="PF13620">
    <property type="entry name" value="CarboxypepD_reg"/>
    <property type="match status" value="1"/>
</dbReference>
<comment type="subcellular location">
    <subcellularLocation>
        <location evidence="1">Cell outer membrane</location>
    </subcellularLocation>
</comment>
<keyword evidence="6" id="KW-1185">Reference proteome</keyword>
<dbReference type="Proteomes" id="UP000298471">
    <property type="component" value="Unassembled WGS sequence"/>
</dbReference>
<feature type="domain" description="Outer membrane protein beta-barrel" evidence="4">
    <location>
        <begin position="397"/>
        <end position="799"/>
    </location>
</feature>
<keyword evidence="3" id="KW-0998">Cell outer membrane</keyword>
<organism evidence="5 6">
    <name type="scientific">Hymenobacter metallicola</name>
    <dbReference type="NCBI Taxonomy" id="2563114"/>
    <lineage>
        <taxon>Bacteria</taxon>
        <taxon>Pseudomonadati</taxon>
        <taxon>Bacteroidota</taxon>
        <taxon>Cytophagia</taxon>
        <taxon>Cytophagales</taxon>
        <taxon>Hymenobacteraceae</taxon>
        <taxon>Hymenobacter</taxon>
    </lineage>
</organism>
<dbReference type="EMBL" id="SRMB01000001">
    <property type="protein sequence ID" value="TGE28710.1"/>
    <property type="molecule type" value="Genomic_DNA"/>
</dbReference>
<evidence type="ECO:0000313" key="6">
    <source>
        <dbReference type="Proteomes" id="UP000298471"/>
    </source>
</evidence>
<evidence type="ECO:0000259" key="4">
    <source>
        <dbReference type="Pfam" id="PF14905"/>
    </source>
</evidence>
<protein>
    <submittedName>
        <fullName evidence="5">DUF1416 domain-containing protein</fullName>
    </submittedName>
</protein>
<evidence type="ECO:0000256" key="1">
    <source>
        <dbReference type="ARBA" id="ARBA00004442"/>
    </source>
</evidence>
<dbReference type="InterPro" id="IPR036942">
    <property type="entry name" value="Beta-barrel_TonB_sf"/>
</dbReference>
<name>A0A4Z0QFB4_9BACT</name>
<evidence type="ECO:0000256" key="2">
    <source>
        <dbReference type="ARBA" id="ARBA00023136"/>
    </source>
</evidence>
<comment type="caution">
    <text evidence="5">The sequence shown here is derived from an EMBL/GenBank/DDBJ whole genome shotgun (WGS) entry which is preliminary data.</text>
</comment>
<dbReference type="SUPFAM" id="SSF49464">
    <property type="entry name" value="Carboxypeptidase regulatory domain-like"/>
    <property type="match status" value="1"/>
</dbReference>
<keyword evidence="2" id="KW-0472">Membrane</keyword>
<dbReference type="GO" id="GO:0009279">
    <property type="term" value="C:cell outer membrane"/>
    <property type="evidence" value="ECO:0007669"/>
    <property type="project" value="UniProtKB-SubCell"/>
</dbReference>